<dbReference type="EMBL" id="DS022256">
    <property type="protein sequence ID" value="EWG52012.1"/>
    <property type="molecule type" value="Genomic_DNA"/>
</dbReference>
<reference evidence="1 2" key="1">
    <citation type="journal article" date="2010" name="Nature">
        <title>Comparative genomics reveals mobile pathogenicity chromosomes in Fusarium.</title>
        <authorList>
            <person name="Ma L.J."/>
            <person name="van der Does H.C."/>
            <person name="Borkovich K.A."/>
            <person name="Coleman J.J."/>
            <person name="Daboussi M.J."/>
            <person name="Di Pietro A."/>
            <person name="Dufresne M."/>
            <person name="Freitag M."/>
            <person name="Grabherr M."/>
            <person name="Henrissat B."/>
            <person name="Houterman P.M."/>
            <person name="Kang S."/>
            <person name="Shim W.B."/>
            <person name="Woloshuk C."/>
            <person name="Xie X."/>
            <person name="Xu J.R."/>
            <person name="Antoniw J."/>
            <person name="Baker S.E."/>
            <person name="Bluhm B.H."/>
            <person name="Breakspear A."/>
            <person name="Brown D.W."/>
            <person name="Butchko R.A."/>
            <person name="Chapman S."/>
            <person name="Coulson R."/>
            <person name="Coutinho P.M."/>
            <person name="Danchin E.G."/>
            <person name="Diener A."/>
            <person name="Gale L.R."/>
            <person name="Gardiner D.M."/>
            <person name="Goff S."/>
            <person name="Hammond-Kosack K.E."/>
            <person name="Hilburn K."/>
            <person name="Hua-Van A."/>
            <person name="Jonkers W."/>
            <person name="Kazan K."/>
            <person name="Kodira C.D."/>
            <person name="Koehrsen M."/>
            <person name="Kumar L."/>
            <person name="Lee Y.H."/>
            <person name="Li L."/>
            <person name="Manners J.M."/>
            <person name="Miranda-Saavedra D."/>
            <person name="Mukherjee M."/>
            <person name="Park G."/>
            <person name="Park J."/>
            <person name="Park S.Y."/>
            <person name="Proctor R.H."/>
            <person name="Regev A."/>
            <person name="Ruiz-Roldan M.C."/>
            <person name="Sain D."/>
            <person name="Sakthikumar S."/>
            <person name="Sykes S."/>
            <person name="Schwartz D.C."/>
            <person name="Turgeon B.G."/>
            <person name="Wapinski I."/>
            <person name="Yoder O."/>
            <person name="Young S."/>
            <person name="Zeng Q."/>
            <person name="Zhou S."/>
            <person name="Galagan J."/>
            <person name="Cuomo C.A."/>
            <person name="Kistler H.C."/>
            <person name="Rep M."/>
        </authorList>
    </citation>
    <scope>NUCLEOTIDE SEQUENCE [LARGE SCALE GENOMIC DNA]</scope>
    <source>
        <strain evidence="2">M3125 / FGSC 7600</strain>
    </source>
</reference>
<dbReference type="VEuPathDB" id="FungiDB:FVEG_10846"/>
<dbReference type="HOGENOM" id="CLU_2574063_0_0_1"/>
<evidence type="ECO:0000313" key="2">
    <source>
        <dbReference type="Proteomes" id="UP000009096"/>
    </source>
</evidence>
<keyword evidence="2" id="KW-1185">Reference proteome</keyword>
<dbReference type="Proteomes" id="UP000009096">
    <property type="component" value="Chromosome 11"/>
</dbReference>
<dbReference type="KEGG" id="fvr:FVEG_10846"/>
<evidence type="ECO:0000313" key="1">
    <source>
        <dbReference type="EMBL" id="EWG52012.1"/>
    </source>
</evidence>
<organism evidence="1 2">
    <name type="scientific">Gibberella moniliformis (strain M3125 / FGSC 7600)</name>
    <name type="common">Maize ear and stalk rot fungus</name>
    <name type="synonym">Fusarium verticillioides</name>
    <dbReference type="NCBI Taxonomy" id="334819"/>
    <lineage>
        <taxon>Eukaryota</taxon>
        <taxon>Fungi</taxon>
        <taxon>Dikarya</taxon>
        <taxon>Ascomycota</taxon>
        <taxon>Pezizomycotina</taxon>
        <taxon>Sordariomycetes</taxon>
        <taxon>Hypocreomycetidae</taxon>
        <taxon>Hypocreales</taxon>
        <taxon>Nectriaceae</taxon>
        <taxon>Fusarium</taxon>
        <taxon>Fusarium fujikuroi species complex</taxon>
    </lineage>
</organism>
<protein>
    <submittedName>
        <fullName evidence="1">Uncharacterized protein</fullName>
    </submittedName>
</protein>
<name>W7N5W0_GIBM7</name>
<dbReference type="EMBL" id="CM000588">
    <property type="protein sequence ID" value="EWG52012.1"/>
    <property type="molecule type" value="Genomic_DNA"/>
</dbReference>
<dbReference type="GeneID" id="30068405"/>
<sequence>MPKHSPRWWSYSKQKVSTRVRQIVREEQISSRCTIKQKYGVIVPNLRYYGSQHLPVDLRFRKEINALPLRPFGPRGSSPCG</sequence>
<accession>W7N5W0</accession>
<dbReference type="AlphaFoldDB" id="W7N5W0"/>
<proteinExistence type="predicted"/>
<dbReference type="RefSeq" id="XP_018758203.1">
    <property type="nucleotide sequence ID" value="XM_018900015.1"/>
</dbReference>
<gene>
    <name evidence="1" type="ORF">FVEG_10846</name>
</gene>